<keyword evidence="4" id="KW-1185">Reference proteome</keyword>
<dbReference type="Gene3D" id="1.10.10.2840">
    <property type="entry name" value="PucR C-terminal helix-turn-helix domain"/>
    <property type="match status" value="1"/>
</dbReference>
<dbReference type="PANTHER" id="PTHR33744">
    <property type="entry name" value="CARBOHYDRATE DIACID REGULATOR"/>
    <property type="match status" value="1"/>
</dbReference>
<dbReference type="Proteomes" id="UP000030437">
    <property type="component" value="Unassembled WGS sequence"/>
</dbReference>
<evidence type="ECO:0000259" key="1">
    <source>
        <dbReference type="Pfam" id="PF07905"/>
    </source>
</evidence>
<evidence type="ECO:0000313" key="4">
    <source>
        <dbReference type="Proteomes" id="UP000030437"/>
    </source>
</evidence>
<organism evidence="3 4">
    <name type="scientific">Lysinibacillus odysseyi 34hs-1 = NBRC 100172</name>
    <dbReference type="NCBI Taxonomy" id="1220589"/>
    <lineage>
        <taxon>Bacteria</taxon>
        <taxon>Bacillati</taxon>
        <taxon>Bacillota</taxon>
        <taxon>Bacilli</taxon>
        <taxon>Bacillales</taxon>
        <taxon>Bacillaceae</taxon>
        <taxon>Lysinibacillus</taxon>
    </lineage>
</organism>
<dbReference type="PANTHER" id="PTHR33744:SF1">
    <property type="entry name" value="DNA-BINDING TRANSCRIPTIONAL ACTIVATOR ADER"/>
    <property type="match status" value="1"/>
</dbReference>
<dbReference type="InterPro" id="IPR012914">
    <property type="entry name" value="PucR_dom"/>
</dbReference>
<evidence type="ECO:0000259" key="2">
    <source>
        <dbReference type="Pfam" id="PF13556"/>
    </source>
</evidence>
<evidence type="ECO:0000313" key="3">
    <source>
        <dbReference type="EMBL" id="KGR84503.1"/>
    </source>
</evidence>
<dbReference type="Pfam" id="PF07905">
    <property type="entry name" value="PucR"/>
    <property type="match status" value="1"/>
</dbReference>
<evidence type="ECO:0008006" key="5">
    <source>
        <dbReference type="Google" id="ProtNLM"/>
    </source>
</evidence>
<dbReference type="InterPro" id="IPR042070">
    <property type="entry name" value="PucR_C-HTH_sf"/>
</dbReference>
<comment type="caution">
    <text evidence="3">The sequence shown here is derived from an EMBL/GenBank/DDBJ whole genome shotgun (WGS) entry which is preliminary data.</text>
</comment>
<dbReference type="eggNOG" id="COG3835">
    <property type="taxonomic scope" value="Bacteria"/>
</dbReference>
<gene>
    <name evidence="3" type="ORF">CD32_13065</name>
</gene>
<dbReference type="InterPro" id="IPR051448">
    <property type="entry name" value="CdaR-like_regulators"/>
</dbReference>
<proteinExistence type="predicted"/>
<name>A0A0A3INU9_9BACI</name>
<feature type="domain" description="PucR C-terminal helix-turn-helix" evidence="2">
    <location>
        <begin position="455"/>
        <end position="513"/>
    </location>
</feature>
<sequence length="526" mass="61684">MSFSFTVKELLTKSHFPKATLISGKSGLKRQIKWVHILETTTIEELIKGNELILTTGIQLKEESTFLRFVQQLIDKQAAALCIECCENIQSVPVSVQQLAEQHHFPILVFHEVVPFIEITQYVHTHVINEQFNQIKRLEDYAQEINKLTLKLNHYEQILMRLHQFLDVYVVFHVHGQQPLYIPNHGQSVYEHVCKQRGNEKIAHSIAKCDVTILEESYGEVCIFSDTREITEFDILVLDRTVIALSQYLLRSLYTEEKQNMEYRTFLESWLDGTVETQQLTAFLNEQHNPMLLNCDYFVLIEKIQKSKQNVDLTYYKLYSRGIFEKSSFTVFLIESRQQLVYIVANLMDKDLKRRITNCIDKLHAFRRNNNYSHLKITTAVGQVVDDLHLVAQSFETAKDTLLIRKNARQLSYFYEDIYIYQLVLQMQKNRAIMDMAKNHLKALYEHDAKHKGQLIQTLQVYLQCNCMKQETAEKLFIVRQTLYHRLSKIESFLGADFTLPPKRLALELMLLATQYNFYDSEEGTV</sequence>
<dbReference type="RefSeq" id="WP_036155245.1">
    <property type="nucleotide sequence ID" value="NZ_AVCX01000005.1"/>
</dbReference>
<dbReference type="STRING" id="1220589.CD32_13065"/>
<dbReference type="AlphaFoldDB" id="A0A0A3INU9"/>
<dbReference type="InterPro" id="IPR025736">
    <property type="entry name" value="PucR_C-HTH_dom"/>
</dbReference>
<reference evidence="3 4" key="1">
    <citation type="submission" date="2014-02" db="EMBL/GenBank/DDBJ databases">
        <title>Draft genome sequence of Lysinibacillus odysseyi NBRC 100172.</title>
        <authorList>
            <person name="Zhang F."/>
            <person name="Wang G."/>
            <person name="Zhang L."/>
        </authorList>
    </citation>
    <scope>NUCLEOTIDE SEQUENCE [LARGE SCALE GENOMIC DNA]</scope>
    <source>
        <strain evidence="3 4">NBRC 100172</strain>
    </source>
</reference>
<feature type="domain" description="Purine catabolism PurC-like" evidence="1">
    <location>
        <begin position="9"/>
        <end position="126"/>
    </location>
</feature>
<dbReference type="Pfam" id="PF13556">
    <property type="entry name" value="HTH_30"/>
    <property type="match status" value="1"/>
</dbReference>
<dbReference type="OrthoDB" id="143422at2"/>
<accession>A0A0A3INU9</accession>
<protein>
    <recommendedName>
        <fullName evidence="5">PucR family transcriptional regulator</fullName>
    </recommendedName>
</protein>
<dbReference type="EMBL" id="JPVP01000056">
    <property type="protein sequence ID" value="KGR84503.1"/>
    <property type="molecule type" value="Genomic_DNA"/>
</dbReference>